<dbReference type="WBParaSite" id="nRc.2.0.1.t48019-RA">
    <property type="protein sequence ID" value="nRc.2.0.1.t48019-RA"/>
    <property type="gene ID" value="nRc.2.0.1.g48019"/>
</dbReference>
<name>A0A915LAC1_ROMCU</name>
<evidence type="ECO:0000313" key="1">
    <source>
        <dbReference type="Proteomes" id="UP000887565"/>
    </source>
</evidence>
<sequence length="69" mass="7771">MEAKVKRAPKTSGELNEYWLCLECETFGCAFDAPALLKQLAALIETTGCAFELTALFTHNRKIIQSFMR</sequence>
<dbReference type="Proteomes" id="UP000887565">
    <property type="component" value="Unplaced"/>
</dbReference>
<proteinExistence type="predicted"/>
<accession>A0A915LAC1</accession>
<keyword evidence="1" id="KW-1185">Reference proteome</keyword>
<protein>
    <submittedName>
        <fullName evidence="2">Uncharacterized protein</fullName>
    </submittedName>
</protein>
<organism evidence="1 2">
    <name type="scientific">Romanomermis culicivorax</name>
    <name type="common">Nematode worm</name>
    <dbReference type="NCBI Taxonomy" id="13658"/>
    <lineage>
        <taxon>Eukaryota</taxon>
        <taxon>Metazoa</taxon>
        <taxon>Ecdysozoa</taxon>
        <taxon>Nematoda</taxon>
        <taxon>Enoplea</taxon>
        <taxon>Dorylaimia</taxon>
        <taxon>Mermithida</taxon>
        <taxon>Mermithoidea</taxon>
        <taxon>Mermithidae</taxon>
        <taxon>Romanomermis</taxon>
    </lineage>
</organism>
<dbReference type="AlphaFoldDB" id="A0A915LAC1"/>
<reference evidence="2" key="1">
    <citation type="submission" date="2022-11" db="UniProtKB">
        <authorList>
            <consortium name="WormBaseParasite"/>
        </authorList>
    </citation>
    <scope>IDENTIFICATION</scope>
</reference>
<evidence type="ECO:0000313" key="2">
    <source>
        <dbReference type="WBParaSite" id="nRc.2.0.1.t48019-RA"/>
    </source>
</evidence>